<evidence type="ECO:0000313" key="1">
    <source>
        <dbReference type="EMBL" id="MFB2878152.1"/>
    </source>
</evidence>
<dbReference type="Proteomes" id="UP001576774">
    <property type="component" value="Unassembled WGS sequence"/>
</dbReference>
<protein>
    <submittedName>
        <fullName evidence="1">Uncharacterized protein</fullName>
    </submittedName>
</protein>
<proteinExistence type="predicted"/>
<name>A0ABV4X5S4_9CYAN</name>
<dbReference type="RefSeq" id="WP_413271231.1">
    <property type="nucleotide sequence ID" value="NZ_JBHFNQ010000112.1"/>
</dbReference>
<comment type="caution">
    <text evidence="1">The sequence shown here is derived from an EMBL/GenBank/DDBJ whole genome shotgun (WGS) entry which is preliminary data.</text>
</comment>
<dbReference type="EMBL" id="JBHFNQ010000112">
    <property type="protein sequence ID" value="MFB2878152.1"/>
    <property type="molecule type" value="Genomic_DNA"/>
</dbReference>
<sequence length="152" mass="17330">MQQNLFNSRRQTLKISFVYLFFLFFAFTQGTLAAMTKINQTLLIGEWSTPGKCNQTRFIYTRKGQYIWMQKKNGLWQTSYQGIYVTSPQNPNSIIIGDGPNMGGSVVDIRELTRSTLKGEWNANASEGLTFDKPEDAKFSYVRCSGTVLKKN</sequence>
<keyword evidence="2" id="KW-1185">Reference proteome</keyword>
<accession>A0ABV4X5S4</accession>
<reference evidence="1 2" key="1">
    <citation type="submission" date="2024-09" db="EMBL/GenBank/DDBJ databases">
        <title>Floridaenema gen nov. (Aerosakkonemataceae, Aerosakkonematales ord. nov., Cyanobacteria) from benthic tropical and subtropical fresh waters, with the description of four new species.</title>
        <authorList>
            <person name="Moretto J.A."/>
            <person name="Berthold D.E."/>
            <person name="Lefler F.W."/>
            <person name="Huang I.-S."/>
            <person name="Laughinghouse H. IV."/>
        </authorList>
    </citation>
    <scope>NUCLEOTIDE SEQUENCE [LARGE SCALE GENOMIC DNA]</scope>
    <source>
        <strain evidence="1 2">BLCC-F46</strain>
    </source>
</reference>
<evidence type="ECO:0000313" key="2">
    <source>
        <dbReference type="Proteomes" id="UP001576774"/>
    </source>
</evidence>
<gene>
    <name evidence="1" type="ORF">ACE1CC_14965</name>
</gene>
<organism evidence="1 2">
    <name type="scientific">Floridaenema aerugineum BLCC-F46</name>
    <dbReference type="NCBI Taxonomy" id="3153654"/>
    <lineage>
        <taxon>Bacteria</taxon>
        <taxon>Bacillati</taxon>
        <taxon>Cyanobacteriota</taxon>
        <taxon>Cyanophyceae</taxon>
        <taxon>Oscillatoriophycideae</taxon>
        <taxon>Aerosakkonematales</taxon>
        <taxon>Aerosakkonemataceae</taxon>
        <taxon>Floridanema</taxon>
        <taxon>Floridanema aerugineum</taxon>
    </lineage>
</organism>